<accession>A0ABS5K0R8</accession>
<evidence type="ECO:0000259" key="1">
    <source>
        <dbReference type="Pfam" id="PF06452"/>
    </source>
</evidence>
<feature type="domain" description="Carbohydrate-binding" evidence="1">
    <location>
        <begin position="39"/>
        <end position="203"/>
    </location>
</feature>
<evidence type="ECO:0000313" key="2">
    <source>
        <dbReference type="EMBL" id="MBS2100746.1"/>
    </source>
</evidence>
<dbReference type="InterPro" id="IPR010502">
    <property type="entry name" value="Carb-bd_dom_fam9"/>
</dbReference>
<gene>
    <name evidence="2" type="ORF">KEM10_20835</name>
</gene>
<dbReference type="Pfam" id="PF06452">
    <property type="entry name" value="CBM9_1"/>
    <property type="match status" value="1"/>
</dbReference>
<comment type="caution">
    <text evidence="2">The sequence shown here is derived from an EMBL/GenBank/DDBJ whole genome shotgun (WGS) entry which is preliminary data.</text>
</comment>
<dbReference type="Proteomes" id="UP000708576">
    <property type="component" value="Unassembled WGS sequence"/>
</dbReference>
<dbReference type="PANTHER" id="PTHR35532">
    <property type="entry name" value="SIMILAR TO POLYHYDROXYALKANOATE DEPOLYMERASE"/>
    <property type="match status" value="1"/>
</dbReference>
<dbReference type="EMBL" id="JAGUCO010000028">
    <property type="protein sequence ID" value="MBS2100746.1"/>
    <property type="molecule type" value="Genomic_DNA"/>
</dbReference>
<keyword evidence="3" id="KW-1185">Reference proteome</keyword>
<reference evidence="2 3" key="1">
    <citation type="journal article" date="2015" name="Int. J. Syst. Evol. Microbiol.">
        <title>Carboxylicivirga linearis sp. nov., isolated from a sea cucumber culture pond.</title>
        <authorList>
            <person name="Wang F.Q."/>
            <person name="Zhou Y.X."/>
            <person name="Lin X.Z."/>
            <person name="Chen G.J."/>
            <person name="Du Z.J."/>
        </authorList>
    </citation>
    <scope>NUCLEOTIDE SEQUENCE [LARGE SCALE GENOMIC DNA]</scope>
    <source>
        <strain evidence="2 3">FB218</strain>
    </source>
</reference>
<dbReference type="SUPFAM" id="SSF49344">
    <property type="entry name" value="CBD9-like"/>
    <property type="match status" value="1"/>
</dbReference>
<name>A0ABS5K0R8_9BACT</name>
<evidence type="ECO:0000313" key="3">
    <source>
        <dbReference type="Proteomes" id="UP000708576"/>
    </source>
</evidence>
<dbReference type="CDD" id="cd09620">
    <property type="entry name" value="CBM9_like_3"/>
    <property type="match status" value="1"/>
</dbReference>
<organism evidence="2 3">
    <name type="scientific">Carboxylicivirga linearis</name>
    <dbReference type="NCBI Taxonomy" id="1628157"/>
    <lineage>
        <taxon>Bacteria</taxon>
        <taxon>Pseudomonadati</taxon>
        <taxon>Bacteroidota</taxon>
        <taxon>Bacteroidia</taxon>
        <taxon>Marinilabiliales</taxon>
        <taxon>Marinilabiliaceae</taxon>
        <taxon>Carboxylicivirga</taxon>
    </lineage>
</organism>
<proteinExistence type="predicted"/>
<dbReference type="Gene3D" id="2.60.40.1190">
    <property type="match status" value="1"/>
</dbReference>
<protein>
    <submittedName>
        <fullName evidence="2">Carbohydrate-binding family 9-like protein</fullName>
    </submittedName>
</protein>
<dbReference type="RefSeq" id="WP_212219195.1">
    <property type="nucleotide sequence ID" value="NZ_JAGUCO010000028.1"/>
</dbReference>
<dbReference type="PANTHER" id="PTHR35532:SF5">
    <property type="entry name" value="CARBOHYDRATE-BINDING DOMAIN-CONTAINING PROTEIN"/>
    <property type="match status" value="1"/>
</dbReference>
<sequence length="353" mass="41971">MKHLLIVLFSIGIQLQAQEFRFIEPERYLCQKIDHDFTIDGNIKKEEWQEAAWTNLFVDIEGRYIKKPYYDTRAKMLWSDQYLYFAFELKDHHIWANITEKDAVIFHDNDIELFIDANGDTHNYIELELNALNTVWDLFLSKPYREGGPVLNEFDMTGLITAVQINGTINDPNDKDESWTVEVAIPWKNLVTTSQYRRIPKHGKSMRINFSRVQWDTEVIDGKYEKLRNKETGKLLPENNWIWSPMGEIDMHRPELWGIVTFVDHQDNQSFYNPDEETLRQLLAHIYKQQRLEKNKNGKYFQSLKPLNIKPDLLKKYHIQINVLEFTYEIIGSTPDKKISYYCNNEGRLIQIQ</sequence>